<dbReference type="RefSeq" id="WP_130452672.1">
    <property type="nucleotide sequence ID" value="NZ_QYAG01000005.1"/>
</dbReference>
<dbReference type="Gene3D" id="3.30.9.10">
    <property type="entry name" value="D-Amino Acid Oxidase, subunit A, domain 2"/>
    <property type="match status" value="1"/>
</dbReference>
<evidence type="ECO:0000259" key="2">
    <source>
        <dbReference type="Pfam" id="PF01266"/>
    </source>
</evidence>
<accession>A0A4Q7U4U4</accession>
<dbReference type="GO" id="GO:0016491">
    <property type="term" value="F:oxidoreductase activity"/>
    <property type="evidence" value="ECO:0007669"/>
    <property type="project" value="UniProtKB-KW"/>
</dbReference>
<dbReference type="PANTHER" id="PTHR13847:SF289">
    <property type="entry name" value="GLYCINE OXIDASE"/>
    <property type="match status" value="1"/>
</dbReference>
<dbReference type="Pfam" id="PF01266">
    <property type="entry name" value="DAO"/>
    <property type="match status" value="1"/>
</dbReference>
<dbReference type="InterPro" id="IPR036188">
    <property type="entry name" value="FAD/NAD-bd_sf"/>
</dbReference>
<dbReference type="SUPFAM" id="SSF51905">
    <property type="entry name" value="FAD/NAD(P)-binding domain"/>
    <property type="match status" value="1"/>
</dbReference>
<sequence>MGRAHVLVVGGGLIGLSSAAALLRDGHRVTVIERDHLGAGAATGNAGELTPQMVAPLASARTAGDIVRGVFTRSSYLSIAPVQLPRLLRFGIGFLRASSATRFARGEAALAQFSAGIMPALERLRGEGVEVSGGGEGFLLTGSDESELRAAHAGFARRAALGWGTAPGPLLRGEQLRAREATLAAEVRGAFELPGEFSLDPVRFVAGLIRHLVESGAEILEGVTAERVAPGATGTDGVTVVGRDASGEPRRFTGDRAVVAAGAWSSPLLRASGIRAAPVVSGKGYSFTVPVARMPRTVVHSVDRHCVLTPMRGRLRVAGMMEFDAVPERAHPDRFELLARSAARVFDGGEWGDRSDEWVGARPMTPDGLPLLGPVAEIPGVIVATGHNMHGLSLGPATGEVVADLVAGRTPGVNGAPLDLTRFAVARPV</sequence>
<dbReference type="SUPFAM" id="SSF54373">
    <property type="entry name" value="FAD-linked reductases, C-terminal domain"/>
    <property type="match status" value="1"/>
</dbReference>
<gene>
    <name evidence="3" type="ORF">EV139_0443</name>
</gene>
<evidence type="ECO:0000313" key="3">
    <source>
        <dbReference type="EMBL" id="RZT68716.1"/>
    </source>
</evidence>
<dbReference type="InterPro" id="IPR006076">
    <property type="entry name" value="FAD-dep_OxRdtase"/>
</dbReference>
<dbReference type="PANTHER" id="PTHR13847">
    <property type="entry name" value="SARCOSINE DEHYDROGENASE-RELATED"/>
    <property type="match status" value="1"/>
</dbReference>
<comment type="caution">
    <text evidence="3">The sequence shown here is derived from an EMBL/GenBank/DDBJ whole genome shotgun (WGS) entry which is preliminary data.</text>
</comment>
<name>A0A4Q7U4U4_9MICO</name>
<dbReference type="AlphaFoldDB" id="A0A4Q7U4U4"/>
<dbReference type="GO" id="GO:0005737">
    <property type="term" value="C:cytoplasm"/>
    <property type="evidence" value="ECO:0007669"/>
    <property type="project" value="TreeGrafter"/>
</dbReference>
<feature type="domain" description="FAD dependent oxidoreductase" evidence="2">
    <location>
        <begin position="6"/>
        <end position="405"/>
    </location>
</feature>
<reference evidence="3 4" key="1">
    <citation type="journal article" date="2015" name="Stand. Genomic Sci.">
        <title>Genomic Encyclopedia of Bacterial and Archaeal Type Strains, Phase III: the genomes of soil and plant-associated and newly described type strains.</title>
        <authorList>
            <person name="Whitman W.B."/>
            <person name="Woyke T."/>
            <person name="Klenk H.P."/>
            <person name="Zhou Y."/>
            <person name="Lilburn T.G."/>
            <person name="Beck B.J."/>
            <person name="De Vos P."/>
            <person name="Vandamme P."/>
            <person name="Eisen J.A."/>
            <person name="Garrity G."/>
            <person name="Hugenholtz P."/>
            <person name="Kyrpides N.C."/>
        </authorList>
    </citation>
    <scope>NUCLEOTIDE SEQUENCE [LARGE SCALE GENOMIC DNA]</scope>
    <source>
        <strain evidence="3 4">RF6</strain>
    </source>
</reference>
<keyword evidence="4" id="KW-1185">Reference proteome</keyword>
<dbReference type="Proteomes" id="UP000291832">
    <property type="component" value="Unassembled WGS sequence"/>
</dbReference>
<protein>
    <submittedName>
        <fullName evidence="3">D-amino-acid dehydrogenase</fullName>
    </submittedName>
</protein>
<evidence type="ECO:0000313" key="4">
    <source>
        <dbReference type="Proteomes" id="UP000291832"/>
    </source>
</evidence>
<dbReference type="OrthoDB" id="9806257at2"/>
<dbReference type="Gene3D" id="3.50.50.60">
    <property type="entry name" value="FAD/NAD(P)-binding domain"/>
    <property type="match status" value="2"/>
</dbReference>
<organism evidence="3 4">
    <name type="scientific">Leucobacter luti</name>
    <dbReference type="NCBI Taxonomy" id="340320"/>
    <lineage>
        <taxon>Bacteria</taxon>
        <taxon>Bacillati</taxon>
        <taxon>Actinomycetota</taxon>
        <taxon>Actinomycetes</taxon>
        <taxon>Micrococcales</taxon>
        <taxon>Microbacteriaceae</taxon>
        <taxon>Leucobacter</taxon>
    </lineage>
</organism>
<keyword evidence="1" id="KW-0560">Oxidoreductase</keyword>
<evidence type="ECO:0000256" key="1">
    <source>
        <dbReference type="ARBA" id="ARBA00023002"/>
    </source>
</evidence>
<proteinExistence type="predicted"/>
<dbReference type="EMBL" id="SHKI01000002">
    <property type="protein sequence ID" value="RZT68716.1"/>
    <property type="molecule type" value="Genomic_DNA"/>
</dbReference>